<dbReference type="EMBL" id="UINC01005686">
    <property type="protein sequence ID" value="SVA22913.1"/>
    <property type="molecule type" value="Genomic_DNA"/>
</dbReference>
<dbReference type="Pfam" id="PF24835">
    <property type="entry name" value="DUF7717"/>
    <property type="match status" value="1"/>
</dbReference>
<dbReference type="InterPro" id="IPR056134">
    <property type="entry name" value="DUF7717"/>
</dbReference>
<name>A0A381U8K0_9ZZZZ</name>
<reference evidence="1" key="1">
    <citation type="submission" date="2018-05" db="EMBL/GenBank/DDBJ databases">
        <authorList>
            <person name="Lanie J.A."/>
            <person name="Ng W.-L."/>
            <person name="Kazmierczak K.M."/>
            <person name="Andrzejewski T.M."/>
            <person name="Davidsen T.M."/>
            <person name="Wayne K.J."/>
            <person name="Tettelin H."/>
            <person name="Glass J.I."/>
            <person name="Rusch D."/>
            <person name="Podicherti R."/>
            <person name="Tsui H.-C.T."/>
            <person name="Winkler M.E."/>
        </authorList>
    </citation>
    <scope>NUCLEOTIDE SEQUENCE</scope>
</reference>
<organism evidence="1">
    <name type="scientific">marine metagenome</name>
    <dbReference type="NCBI Taxonomy" id="408172"/>
    <lineage>
        <taxon>unclassified sequences</taxon>
        <taxon>metagenomes</taxon>
        <taxon>ecological metagenomes</taxon>
    </lineage>
</organism>
<dbReference type="AlphaFoldDB" id="A0A381U8K0"/>
<proteinExistence type="predicted"/>
<accession>A0A381U8K0</accession>
<protein>
    <submittedName>
        <fullName evidence="1">Uncharacterized protein</fullName>
    </submittedName>
</protein>
<gene>
    <name evidence="1" type="ORF">METZ01_LOCUS75767</name>
</gene>
<sequence length="157" mass="18282">MGKELIRENFKDWESFQEAVAERHLETPRGRRETIEGSIQDVLDFMMKNYVEWSNWSSNYKPNAHSENPHIKNMMIHNYCNGLRVEEGRKYYKLIGSNGGGTQESVKGFVVKEDEKKFRRGDMLKAAGWKAPARNFSRGNVFRKDTFEGNVRWTGIG</sequence>
<evidence type="ECO:0000313" key="1">
    <source>
        <dbReference type="EMBL" id="SVA22913.1"/>
    </source>
</evidence>